<dbReference type="GO" id="GO:0005739">
    <property type="term" value="C:mitochondrion"/>
    <property type="evidence" value="ECO:0007669"/>
    <property type="project" value="TreeGrafter"/>
</dbReference>
<dbReference type="GO" id="GO:0005524">
    <property type="term" value="F:ATP binding"/>
    <property type="evidence" value="ECO:0007669"/>
    <property type="project" value="UniProtKB-KW"/>
</dbReference>
<dbReference type="GO" id="GO:0008841">
    <property type="term" value="F:dihydrofolate synthase activity"/>
    <property type="evidence" value="ECO:0007669"/>
    <property type="project" value="TreeGrafter"/>
</dbReference>
<evidence type="ECO:0000256" key="5">
    <source>
        <dbReference type="ARBA" id="ARBA00022840"/>
    </source>
</evidence>
<dbReference type="Proteomes" id="UP000243876">
    <property type="component" value="Unassembled WGS sequence"/>
</dbReference>
<feature type="compositionally biased region" description="Low complexity" evidence="7">
    <location>
        <begin position="342"/>
        <end position="358"/>
    </location>
</feature>
<evidence type="ECO:0000313" key="10">
    <source>
        <dbReference type="Proteomes" id="UP000243876"/>
    </source>
</evidence>
<keyword evidence="4" id="KW-0547">Nucleotide-binding</keyword>
<keyword evidence="6" id="KW-0460">Magnesium</keyword>
<dbReference type="AlphaFoldDB" id="A0A0D6EHW9"/>
<evidence type="ECO:0000313" key="9">
    <source>
        <dbReference type="EMBL" id="CEQ39378.1"/>
    </source>
</evidence>
<evidence type="ECO:0000256" key="3">
    <source>
        <dbReference type="ARBA" id="ARBA00022723"/>
    </source>
</evidence>
<dbReference type="EMBL" id="CENE01000003">
    <property type="protein sequence ID" value="CEQ39378.1"/>
    <property type="molecule type" value="Genomic_DNA"/>
</dbReference>
<evidence type="ECO:0000256" key="2">
    <source>
        <dbReference type="ARBA" id="ARBA00022598"/>
    </source>
</evidence>
<comment type="similarity">
    <text evidence="1">Belongs to the folylpolyglutamate synthase family.</text>
</comment>
<dbReference type="GO" id="GO:0046872">
    <property type="term" value="F:metal ion binding"/>
    <property type="evidence" value="ECO:0007669"/>
    <property type="project" value="UniProtKB-KW"/>
</dbReference>
<dbReference type="InterPro" id="IPR001645">
    <property type="entry name" value="Folylpolyglutamate_synth"/>
</dbReference>
<reference evidence="10" key="1">
    <citation type="submission" date="2015-02" db="EMBL/GenBank/DDBJ databases">
        <authorList>
            <person name="Gon?alves P."/>
        </authorList>
    </citation>
    <scope>NUCLEOTIDE SEQUENCE [LARGE SCALE GENOMIC DNA]</scope>
</reference>
<feature type="domain" description="Mur ligase central" evidence="8">
    <location>
        <begin position="48"/>
        <end position="298"/>
    </location>
</feature>
<evidence type="ECO:0000259" key="8">
    <source>
        <dbReference type="Pfam" id="PF08245"/>
    </source>
</evidence>
<dbReference type="PROSITE" id="PS01012">
    <property type="entry name" value="FOLYLPOLYGLU_SYNT_2"/>
    <property type="match status" value="1"/>
</dbReference>
<feature type="region of interest" description="Disordered" evidence="7">
    <location>
        <begin position="230"/>
        <end position="249"/>
    </location>
</feature>
<dbReference type="InterPro" id="IPR036615">
    <property type="entry name" value="Mur_ligase_C_dom_sf"/>
</dbReference>
<dbReference type="SUPFAM" id="SSF53244">
    <property type="entry name" value="MurD-like peptide ligases, peptide-binding domain"/>
    <property type="match status" value="1"/>
</dbReference>
<evidence type="ECO:0000256" key="6">
    <source>
        <dbReference type="ARBA" id="ARBA00022842"/>
    </source>
</evidence>
<dbReference type="Pfam" id="PF08245">
    <property type="entry name" value="Mur_ligase_M"/>
    <property type="match status" value="1"/>
</dbReference>
<dbReference type="InterPro" id="IPR036565">
    <property type="entry name" value="Mur-like_cat_sf"/>
</dbReference>
<gene>
    <name evidence="9" type="primary">SPOSA6832_00889</name>
</gene>
<feature type="region of interest" description="Disordered" evidence="7">
    <location>
        <begin position="342"/>
        <end position="363"/>
    </location>
</feature>
<feature type="compositionally biased region" description="Polar residues" evidence="7">
    <location>
        <begin position="239"/>
        <end position="249"/>
    </location>
</feature>
<dbReference type="SUPFAM" id="SSF53623">
    <property type="entry name" value="MurD-like peptide ligases, catalytic domain"/>
    <property type="match status" value="1"/>
</dbReference>
<evidence type="ECO:0000256" key="7">
    <source>
        <dbReference type="SAM" id="MobiDB-lite"/>
    </source>
</evidence>
<accession>A0A0D6EHW9</accession>
<dbReference type="Gene3D" id="3.90.190.20">
    <property type="entry name" value="Mur ligase, C-terminal domain"/>
    <property type="match status" value="1"/>
</dbReference>
<dbReference type="UniPathway" id="UPA00850"/>
<protein>
    <submittedName>
        <fullName evidence="9">SPOSA6832_00889-mRNA-1:cds</fullName>
    </submittedName>
</protein>
<keyword evidence="3" id="KW-0479">Metal-binding</keyword>
<dbReference type="InterPro" id="IPR013221">
    <property type="entry name" value="Mur_ligase_cen"/>
</dbReference>
<dbReference type="InterPro" id="IPR018109">
    <property type="entry name" value="Folylpolyglutamate_synth_CS"/>
</dbReference>
<keyword evidence="5" id="KW-0067">ATP-binding</keyword>
<dbReference type="PROSITE" id="PS01011">
    <property type="entry name" value="FOLYLPOLYGLU_SYNT_1"/>
    <property type="match status" value="1"/>
</dbReference>
<proteinExistence type="inferred from homology"/>
<organism evidence="9 10">
    <name type="scientific">Sporidiobolus salmonicolor</name>
    <name type="common">Yeast-like fungus</name>
    <name type="synonym">Sporobolomyces salmonicolor</name>
    <dbReference type="NCBI Taxonomy" id="5005"/>
    <lineage>
        <taxon>Eukaryota</taxon>
        <taxon>Fungi</taxon>
        <taxon>Dikarya</taxon>
        <taxon>Basidiomycota</taxon>
        <taxon>Pucciniomycotina</taxon>
        <taxon>Microbotryomycetes</taxon>
        <taxon>Sporidiobolales</taxon>
        <taxon>Sporidiobolaceae</taxon>
        <taxon>Sporobolomyces</taxon>
    </lineage>
</organism>
<keyword evidence="10" id="KW-1185">Reference proteome</keyword>
<dbReference type="PANTHER" id="PTHR11136:SF0">
    <property type="entry name" value="DIHYDROFOLATE SYNTHETASE-RELATED"/>
    <property type="match status" value="1"/>
</dbReference>
<dbReference type="GO" id="GO:0005829">
    <property type="term" value="C:cytosol"/>
    <property type="evidence" value="ECO:0007669"/>
    <property type="project" value="TreeGrafter"/>
</dbReference>
<dbReference type="NCBIfam" id="TIGR01499">
    <property type="entry name" value="folC"/>
    <property type="match status" value="1"/>
</dbReference>
<dbReference type="OrthoDB" id="5212574at2759"/>
<dbReference type="PANTHER" id="PTHR11136">
    <property type="entry name" value="FOLYLPOLYGLUTAMATE SYNTHASE-RELATED"/>
    <property type="match status" value="1"/>
</dbReference>
<evidence type="ECO:0000256" key="1">
    <source>
        <dbReference type="ARBA" id="ARBA00008276"/>
    </source>
</evidence>
<name>A0A0D6EHW9_SPOSA</name>
<sequence>MSSNSTSPSSLLATASSSDMSISLGLARITRLLQSLGSPHLSMPIVHIAGTNGKGSVSAYLSSILSKSKLRVARFNSPHLVDEWDCIRMGDKEVEERQFRAVKSEVERANEEGSLGATSFEVLTATAFALFARSSPPLDIAVVEVGMGGVGDATNVVPAGKTLLSILTSVELDHQAFLGDTVEQITKVKAGIVREAGDLVVSEQKHNGVLEAAKEVAAEKGARLWQAGAAEPPTDKELNSTATQQSLPAPQSVALPLSPTTVYPCSTVSSPSPPTISARLPLPGSYQLANASTAVLAAHLLRTLPRTLALQPKLAGISDMSIREGVEATRWPGRLQWLNLPSSSSSSAPQPLSEPAPSRRILLDGAHNPSSAALLASYLSSLPRALRPSTLIFGLSAPRAPDSVLTPLIAAETGISKVICVGFSPPVGMPWVKPTSPELLTEAARELDVETVEQARDVEDAFGKAGVGEDVVVAGSLYLVADALRLARRIGGTGAERGSS</sequence>
<dbReference type="GO" id="GO:0004326">
    <property type="term" value="F:tetrahydrofolylpolyglutamate synthase activity"/>
    <property type="evidence" value="ECO:0007669"/>
    <property type="project" value="InterPro"/>
</dbReference>
<evidence type="ECO:0000256" key="4">
    <source>
        <dbReference type="ARBA" id="ARBA00022741"/>
    </source>
</evidence>
<dbReference type="Gene3D" id="3.40.1190.10">
    <property type="entry name" value="Mur-like, catalytic domain"/>
    <property type="match status" value="1"/>
</dbReference>
<keyword evidence="2" id="KW-0436">Ligase</keyword>